<feature type="binding site" evidence="11">
    <location>
        <position position="146"/>
    </location>
    <ligand>
        <name>Zn(2+)</name>
        <dbReference type="ChEBI" id="CHEBI:29105"/>
        <label>1</label>
    </ligand>
</feature>
<dbReference type="SMART" id="SM00271">
    <property type="entry name" value="DnaJ"/>
    <property type="match status" value="1"/>
</dbReference>
<evidence type="ECO:0000313" key="16">
    <source>
        <dbReference type="EMBL" id="VEI23143.1"/>
    </source>
</evidence>
<evidence type="ECO:0000259" key="13">
    <source>
        <dbReference type="PROSITE" id="PS50076"/>
    </source>
</evidence>
<dbReference type="KEGG" id="raj:RA11412_1947"/>
<protein>
    <recommendedName>
        <fullName evidence="10 11">Chaperone protein DnaJ</fullName>
    </recommendedName>
</protein>
<dbReference type="GO" id="GO:0051082">
    <property type="term" value="F:unfolded protein binding"/>
    <property type="evidence" value="ECO:0007669"/>
    <property type="project" value="UniProtKB-UniRule"/>
</dbReference>
<evidence type="ECO:0000256" key="6">
    <source>
        <dbReference type="ARBA" id="ARBA00022833"/>
    </source>
</evidence>
<accession>A0A2Z5R165</accession>
<feature type="domain" description="J" evidence="13">
    <location>
        <begin position="3"/>
        <end position="67"/>
    </location>
</feature>
<dbReference type="InterPro" id="IPR002939">
    <property type="entry name" value="DnaJ_C"/>
</dbReference>
<reference evidence="16 18" key="2">
    <citation type="submission" date="2018-12" db="EMBL/GenBank/DDBJ databases">
        <authorList>
            <consortium name="Pathogen Informatics"/>
        </authorList>
    </citation>
    <scope>NUCLEOTIDE SEQUENCE [LARGE SCALE GENOMIC DNA]</scope>
    <source>
        <strain evidence="16 18">NCTC10207</strain>
    </source>
</reference>
<dbReference type="CDD" id="cd06257">
    <property type="entry name" value="DnaJ"/>
    <property type="match status" value="1"/>
</dbReference>
<dbReference type="PRINTS" id="PR00625">
    <property type="entry name" value="JDOMAIN"/>
</dbReference>
<dbReference type="EMBL" id="LR134479">
    <property type="protein sequence ID" value="VEI23143.1"/>
    <property type="molecule type" value="Genomic_DNA"/>
</dbReference>
<feature type="repeat" description="CXXCXGXG motif" evidence="11">
    <location>
        <begin position="143"/>
        <end position="150"/>
    </location>
</feature>
<dbReference type="CDD" id="cd10719">
    <property type="entry name" value="DnaJ_zf"/>
    <property type="match status" value="1"/>
</dbReference>
<keyword evidence="2 11" id="KW-0235">DNA replication</keyword>
<comment type="subcellular location">
    <subcellularLocation>
        <location evidence="11">Cytoplasm</location>
    </subcellularLocation>
</comment>
<keyword evidence="3 11" id="KW-0479">Metal-binding</keyword>
<evidence type="ECO:0000256" key="3">
    <source>
        <dbReference type="ARBA" id="ARBA00022723"/>
    </source>
</evidence>
<sequence length="376" mass="40619">MSDHYATLGVSKDASPEEIKKAYRKKARQLHPDVNPSADAAEEFKRVTLAYEVLSDTEKRRIYDATGDEQGRAGGFGGAGFGGFGGAGFGFQDLFDMFTGGQQSGPASRVRQGQDSLINVSISLRDAVFGVEKTIDLKTAVTCQSCQGEGTAPDTHPETCDTCHGAGYMQRRVQSILGTVMQQVECPTCHGYGTVIKHPCAECSGKGRVRANEPVTFTVPAGVNDGARIRLRGKGEAGLNGGPNGDLYIDLRIKSDKYFNREGDDLLTTVNVPMVAAALGTVIPLETFDGQQQVNIPAGSQSGDTVTLPGLGAARLHEDRRGDLRVRIQVTTPTNLNEEQRTMLRQFAELRGENLQEGSHVKQKHGLFSKLKEQFK</sequence>
<keyword evidence="6 11" id="KW-0862">Zinc</keyword>
<dbReference type="InterPro" id="IPR001305">
    <property type="entry name" value="HSP_DnaJ_Cys-rich_dom"/>
</dbReference>
<dbReference type="FunFam" id="2.60.260.20:FF:000005">
    <property type="entry name" value="Chaperone protein dnaJ 1, mitochondrial"/>
    <property type="match status" value="1"/>
</dbReference>
<dbReference type="FunFam" id="2.10.230.10:FF:000002">
    <property type="entry name" value="Molecular chaperone DnaJ"/>
    <property type="match status" value="1"/>
</dbReference>
<reference evidence="15 17" key="1">
    <citation type="submission" date="2016-10" db="EMBL/GenBank/DDBJ databases">
        <title>Genome sequence of Rothia aeria strain JCM11412.</title>
        <authorList>
            <person name="Nambu T."/>
        </authorList>
    </citation>
    <scope>NUCLEOTIDE SEQUENCE [LARGE SCALE GENOMIC DNA]</scope>
    <source>
        <strain evidence="15 17">JCM 11412</strain>
    </source>
</reference>
<evidence type="ECO:0000313" key="17">
    <source>
        <dbReference type="Proteomes" id="UP000250241"/>
    </source>
</evidence>
<feature type="binding site" evidence="11">
    <location>
        <position position="163"/>
    </location>
    <ligand>
        <name>Zn(2+)</name>
        <dbReference type="ChEBI" id="CHEBI:29105"/>
        <label>2</label>
    </ligand>
</feature>
<dbReference type="NCBIfam" id="NF008035">
    <property type="entry name" value="PRK10767.1"/>
    <property type="match status" value="1"/>
</dbReference>
<organism evidence="15 17">
    <name type="scientific">Rothia aeria</name>
    <dbReference type="NCBI Taxonomy" id="172042"/>
    <lineage>
        <taxon>Bacteria</taxon>
        <taxon>Bacillati</taxon>
        <taxon>Actinomycetota</taxon>
        <taxon>Actinomycetes</taxon>
        <taxon>Micrococcales</taxon>
        <taxon>Micrococcaceae</taxon>
        <taxon>Rothia</taxon>
    </lineage>
</organism>
<evidence type="ECO:0000256" key="1">
    <source>
        <dbReference type="ARBA" id="ARBA00022490"/>
    </source>
</evidence>
<feature type="repeat" description="CXXCXGXG motif" evidence="11">
    <location>
        <begin position="186"/>
        <end position="193"/>
    </location>
</feature>
<feature type="zinc finger region" description="CR-type" evidence="12">
    <location>
        <begin position="130"/>
        <end position="212"/>
    </location>
</feature>
<feature type="binding site" evidence="11">
    <location>
        <position position="160"/>
    </location>
    <ligand>
        <name>Zn(2+)</name>
        <dbReference type="ChEBI" id="CHEBI:29105"/>
        <label>2</label>
    </ligand>
</feature>
<evidence type="ECO:0000256" key="10">
    <source>
        <dbReference type="ARBA" id="ARBA00067609"/>
    </source>
</evidence>
<evidence type="ECO:0000256" key="7">
    <source>
        <dbReference type="ARBA" id="ARBA00023016"/>
    </source>
</evidence>
<feature type="domain" description="CR-type" evidence="14">
    <location>
        <begin position="130"/>
        <end position="212"/>
    </location>
</feature>
<gene>
    <name evidence="16" type="primary">dnaJ_2</name>
    <name evidence="11" type="synonym">dnaJ</name>
    <name evidence="16" type="ORF">NCTC10207_01240</name>
    <name evidence="15" type="ORF">RA11412_1947</name>
</gene>
<evidence type="ECO:0000256" key="5">
    <source>
        <dbReference type="ARBA" id="ARBA00022771"/>
    </source>
</evidence>
<dbReference type="HAMAP" id="MF_01152">
    <property type="entry name" value="DnaJ"/>
    <property type="match status" value="1"/>
</dbReference>
<keyword evidence="5 11" id="KW-0863">Zinc-finger</keyword>
<comment type="function">
    <text evidence="11">Participates actively in the response to hyperosmotic and heat shock by preventing the aggregation of stress-denatured proteins and by disaggregating proteins, also in an autonomous, DnaK-independent fashion. Unfolded proteins bind initially to DnaJ; upon interaction with the DnaJ-bound protein, DnaK hydrolyzes its bound ATP, resulting in the formation of a stable complex. GrpE releases ADP from DnaK; ATP binding to DnaK triggers the release of the substrate protein, thus completing the reaction cycle. Several rounds of ATP-dependent interactions between DnaJ, DnaK and GrpE are required for fully efficient folding. Also involved, together with DnaK and GrpE, in the DNA replication of plasmids through activation of initiation proteins.</text>
</comment>
<dbReference type="CDD" id="cd10747">
    <property type="entry name" value="DnaJ_C"/>
    <property type="match status" value="1"/>
</dbReference>
<feature type="binding site" evidence="11">
    <location>
        <position position="143"/>
    </location>
    <ligand>
        <name>Zn(2+)</name>
        <dbReference type="ChEBI" id="CHEBI:29105"/>
        <label>1</label>
    </ligand>
</feature>
<dbReference type="Gene3D" id="2.10.230.10">
    <property type="entry name" value="Heat shock protein DnaJ, cysteine-rich domain"/>
    <property type="match status" value="1"/>
</dbReference>
<keyword evidence="7 11" id="KW-0346">Stress response</keyword>
<keyword evidence="1 11" id="KW-0963">Cytoplasm</keyword>
<evidence type="ECO:0000313" key="15">
    <source>
        <dbReference type="EMBL" id="BAV88246.1"/>
    </source>
</evidence>
<dbReference type="Pfam" id="PF00226">
    <property type="entry name" value="DnaJ"/>
    <property type="match status" value="1"/>
</dbReference>
<evidence type="ECO:0000256" key="9">
    <source>
        <dbReference type="ARBA" id="ARBA00061004"/>
    </source>
</evidence>
<dbReference type="Proteomes" id="UP000282386">
    <property type="component" value="Chromosome"/>
</dbReference>
<comment type="subunit">
    <text evidence="11">Homodimer.</text>
</comment>
<dbReference type="PANTHER" id="PTHR43096">
    <property type="entry name" value="DNAJ HOMOLOG 1, MITOCHONDRIAL-RELATED"/>
    <property type="match status" value="1"/>
</dbReference>
<dbReference type="Gene3D" id="1.10.287.110">
    <property type="entry name" value="DnaJ domain"/>
    <property type="match status" value="1"/>
</dbReference>
<evidence type="ECO:0000256" key="4">
    <source>
        <dbReference type="ARBA" id="ARBA00022737"/>
    </source>
</evidence>
<evidence type="ECO:0000256" key="2">
    <source>
        <dbReference type="ARBA" id="ARBA00022705"/>
    </source>
</evidence>
<evidence type="ECO:0000313" key="18">
    <source>
        <dbReference type="Proteomes" id="UP000282386"/>
    </source>
</evidence>
<dbReference type="GO" id="GO:0005524">
    <property type="term" value="F:ATP binding"/>
    <property type="evidence" value="ECO:0007669"/>
    <property type="project" value="InterPro"/>
</dbReference>
<dbReference type="RefSeq" id="WP_006887358.1">
    <property type="nucleotide sequence ID" value="NZ_CAJPQC010000001.1"/>
</dbReference>
<dbReference type="SUPFAM" id="SSF57938">
    <property type="entry name" value="DnaJ/Hsp40 cysteine-rich domain"/>
    <property type="match status" value="1"/>
</dbReference>
<dbReference type="GO" id="GO:0005737">
    <property type="term" value="C:cytoplasm"/>
    <property type="evidence" value="ECO:0007669"/>
    <property type="project" value="UniProtKB-SubCell"/>
</dbReference>
<evidence type="ECO:0000256" key="8">
    <source>
        <dbReference type="ARBA" id="ARBA00023186"/>
    </source>
</evidence>
<dbReference type="Gene3D" id="2.60.260.20">
    <property type="entry name" value="Urease metallochaperone UreE, N-terminal domain"/>
    <property type="match status" value="2"/>
</dbReference>
<dbReference type="SUPFAM" id="SSF46565">
    <property type="entry name" value="Chaperone J-domain"/>
    <property type="match status" value="1"/>
</dbReference>
<dbReference type="Pfam" id="PF00684">
    <property type="entry name" value="DnaJ_CXXCXGXG"/>
    <property type="match status" value="1"/>
</dbReference>
<evidence type="ECO:0000259" key="14">
    <source>
        <dbReference type="PROSITE" id="PS51188"/>
    </source>
</evidence>
<feature type="binding site" evidence="11">
    <location>
        <position position="203"/>
    </location>
    <ligand>
        <name>Zn(2+)</name>
        <dbReference type="ChEBI" id="CHEBI:29105"/>
        <label>1</label>
    </ligand>
</feature>
<feature type="binding site" evidence="11">
    <location>
        <position position="189"/>
    </location>
    <ligand>
        <name>Zn(2+)</name>
        <dbReference type="ChEBI" id="CHEBI:29105"/>
        <label>2</label>
    </ligand>
</feature>
<comment type="domain">
    <text evidence="11">The J domain is necessary and sufficient to stimulate DnaK ATPase activity. Zinc center 1 plays an important role in the autonomous, DnaK-independent chaperone activity of DnaJ. Zinc center 2 is essential for interaction with DnaK and for DnaJ activity.</text>
</comment>
<dbReference type="PROSITE" id="PS50076">
    <property type="entry name" value="DNAJ_2"/>
    <property type="match status" value="1"/>
</dbReference>
<dbReference type="PROSITE" id="PS00636">
    <property type="entry name" value="DNAJ_1"/>
    <property type="match status" value="1"/>
</dbReference>
<dbReference type="NCBIfam" id="TIGR02349">
    <property type="entry name" value="DnaJ_bact"/>
    <property type="match status" value="1"/>
</dbReference>
<dbReference type="InterPro" id="IPR036869">
    <property type="entry name" value="J_dom_sf"/>
</dbReference>
<dbReference type="EMBL" id="AP017895">
    <property type="protein sequence ID" value="BAV88246.1"/>
    <property type="molecule type" value="Genomic_DNA"/>
</dbReference>
<comment type="cofactor">
    <cofactor evidence="11">
        <name>Zn(2+)</name>
        <dbReference type="ChEBI" id="CHEBI:29105"/>
    </cofactor>
    <text evidence="11">Binds 2 Zn(2+) ions per monomer.</text>
</comment>
<feature type="repeat" description="CXXCXGXG motif" evidence="11">
    <location>
        <begin position="200"/>
        <end position="207"/>
    </location>
</feature>
<dbReference type="GO" id="GO:0008270">
    <property type="term" value="F:zinc ion binding"/>
    <property type="evidence" value="ECO:0007669"/>
    <property type="project" value="UniProtKB-UniRule"/>
</dbReference>
<feature type="repeat" description="CXXCXGXG motif" evidence="11">
    <location>
        <begin position="160"/>
        <end position="167"/>
    </location>
</feature>
<dbReference type="Pfam" id="PF01556">
    <property type="entry name" value="DnaJ_C"/>
    <property type="match status" value="1"/>
</dbReference>
<dbReference type="InterPro" id="IPR012724">
    <property type="entry name" value="DnaJ"/>
</dbReference>
<keyword evidence="4 11" id="KW-0677">Repeat</keyword>
<evidence type="ECO:0000256" key="11">
    <source>
        <dbReference type="HAMAP-Rule" id="MF_01152"/>
    </source>
</evidence>
<dbReference type="InterPro" id="IPR018253">
    <property type="entry name" value="DnaJ_domain_CS"/>
</dbReference>
<dbReference type="InterPro" id="IPR036410">
    <property type="entry name" value="HSP_DnaJ_Cys-rich_dom_sf"/>
</dbReference>
<proteinExistence type="inferred from homology"/>
<dbReference type="AlphaFoldDB" id="A0A2Z5R165"/>
<evidence type="ECO:0000256" key="12">
    <source>
        <dbReference type="PROSITE-ProRule" id="PRU00546"/>
    </source>
</evidence>
<dbReference type="GeneID" id="93860697"/>
<comment type="similarity">
    <text evidence="9 11">Belongs to the DnaJ family.</text>
</comment>
<dbReference type="GO" id="GO:0042026">
    <property type="term" value="P:protein refolding"/>
    <property type="evidence" value="ECO:0007669"/>
    <property type="project" value="TreeGrafter"/>
</dbReference>
<keyword evidence="17" id="KW-1185">Reference proteome</keyword>
<feature type="binding site" evidence="11">
    <location>
        <position position="186"/>
    </location>
    <ligand>
        <name>Zn(2+)</name>
        <dbReference type="ChEBI" id="CHEBI:29105"/>
        <label>2</label>
    </ligand>
</feature>
<dbReference type="Proteomes" id="UP000250241">
    <property type="component" value="Chromosome"/>
</dbReference>
<dbReference type="PROSITE" id="PS51188">
    <property type="entry name" value="ZF_CR"/>
    <property type="match status" value="1"/>
</dbReference>
<dbReference type="GO" id="GO:0006260">
    <property type="term" value="P:DNA replication"/>
    <property type="evidence" value="ECO:0007669"/>
    <property type="project" value="UniProtKB-KW"/>
</dbReference>
<dbReference type="SUPFAM" id="SSF49493">
    <property type="entry name" value="HSP40/DnaJ peptide-binding domain"/>
    <property type="match status" value="2"/>
</dbReference>
<dbReference type="InterPro" id="IPR008971">
    <property type="entry name" value="HSP40/DnaJ_pept-bd"/>
</dbReference>
<dbReference type="GO" id="GO:0009408">
    <property type="term" value="P:response to heat"/>
    <property type="evidence" value="ECO:0007669"/>
    <property type="project" value="InterPro"/>
</dbReference>
<dbReference type="GO" id="GO:0031072">
    <property type="term" value="F:heat shock protein binding"/>
    <property type="evidence" value="ECO:0007669"/>
    <property type="project" value="InterPro"/>
</dbReference>
<dbReference type="PANTHER" id="PTHR43096:SF48">
    <property type="entry name" value="CHAPERONE PROTEIN DNAJ"/>
    <property type="match status" value="1"/>
</dbReference>
<dbReference type="InterPro" id="IPR001623">
    <property type="entry name" value="DnaJ_domain"/>
</dbReference>
<name>A0A2Z5R165_9MICC</name>
<feature type="binding site" evidence="11">
    <location>
        <position position="200"/>
    </location>
    <ligand>
        <name>Zn(2+)</name>
        <dbReference type="ChEBI" id="CHEBI:29105"/>
        <label>1</label>
    </ligand>
</feature>
<keyword evidence="8 11" id="KW-0143">Chaperone</keyword>